<dbReference type="RefSeq" id="WP_186842135.1">
    <property type="nucleotide sequence ID" value="NZ_WJBC01000008.1"/>
</dbReference>
<dbReference type="Proteomes" id="UP000603234">
    <property type="component" value="Unassembled WGS sequence"/>
</dbReference>
<evidence type="ECO:0000256" key="2">
    <source>
        <dbReference type="ARBA" id="ARBA00012438"/>
    </source>
</evidence>
<evidence type="ECO:0000313" key="12">
    <source>
        <dbReference type="EMBL" id="MBC3804251.1"/>
    </source>
</evidence>
<keyword evidence="10" id="KW-0472">Membrane</keyword>
<dbReference type="Pfam" id="PF07730">
    <property type="entry name" value="HisKA_3"/>
    <property type="match status" value="1"/>
</dbReference>
<evidence type="ECO:0000256" key="7">
    <source>
        <dbReference type="ARBA" id="ARBA00022840"/>
    </source>
</evidence>
<organism evidence="12 13">
    <name type="scientific">Acetobacterium fimetarium</name>
    <dbReference type="NCBI Taxonomy" id="52691"/>
    <lineage>
        <taxon>Bacteria</taxon>
        <taxon>Bacillati</taxon>
        <taxon>Bacillota</taxon>
        <taxon>Clostridia</taxon>
        <taxon>Eubacteriales</taxon>
        <taxon>Eubacteriaceae</taxon>
        <taxon>Acetobacterium</taxon>
    </lineage>
</organism>
<dbReference type="PROSITE" id="PS50113">
    <property type="entry name" value="PAC"/>
    <property type="match status" value="1"/>
</dbReference>
<keyword evidence="10" id="KW-0812">Transmembrane</keyword>
<dbReference type="InterPro" id="IPR000014">
    <property type="entry name" value="PAS"/>
</dbReference>
<feature type="transmembrane region" description="Helical" evidence="10">
    <location>
        <begin position="178"/>
        <end position="199"/>
    </location>
</feature>
<dbReference type="SUPFAM" id="SSF55874">
    <property type="entry name" value="ATPase domain of HSP90 chaperone/DNA topoisomerase II/histidine kinase"/>
    <property type="match status" value="1"/>
</dbReference>
<feature type="transmembrane region" description="Helical" evidence="10">
    <location>
        <begin position="72"/>
        <end position="89"/>
    </location>
</feature>
<evidence type="ECO:0000256" key="5">
    <source>
        <dbReference type="ARBA" id="ARBA00022741"/>
    </source>
</evidence>
<dbReference type="PANTHER" id="PTHR24421:SF10">
    <property type="entry name" value="NITRATE_NITRITE SENSOR PROTEIN NARQ"/>
    <property type="match status" value="1"/>
</dbReference>
<dbReference type="InterPro" id="IPR031621">
    <property type="entry name" value="HisKA_7TM"/>
</dbReference>
<keyword evidence="7" id="KW-0067">ATP-binding</keyword>
<comment type="catalytic activity">
    <reaction evidence="1">
        <text>ATP + protein L-histidine = ADP + protein N-phospho-L-histidine.</text>
        <dbReference type="EC" id="2.7.13.3"/>
    </reaction>
</comment>
<dbReference type="Pfam" id="PF16927">
    <property type="entry name" value="HisKA_7TM"/>
    <property type="match status" value="1"/>
</dbReference>
<reference evidence="12 13" key="1">
    <citation type="journal article" date="2020" name="mSystems">
        <title>Defining Genomic and Predicted Metabolic Features of the Acetobacterium Genus.</title>
        <authorList>
            <person name="Ross D.E."/>
            <person name="Marshall C.W."/>
            <person name="Gulliver D."/>
            <person name="May H.D."/>
            <person name="Norman R.S."/>
        </authorList>
    </citation>
    <scope>NUCLEOTIDE SEQUENCE [LARGE SCALE GENOMIC DNA]</scope>
    <source>
        <strain evidence="12 13">DSM 8238</strain>
    </source>
</reference>
<keyword evidence="4" id="KW-0808">Transferase</keyword>
<dbReference type="InterPro" id="IPR050482">
    <property type="entry name" value="Sensor_HK_TwoCompSys"/>
</dbReference>
<feature type="domain" description="PAC" evidence="11">
    <location>
        <begin position="299"/>
        <end position="352"/>
    </location>
</feature>
<evidence type="ECO:0000256" key="9">
    <source>
        <dbReference type="SAM" id="Coils"/>
    </source>
</evidence>
<evidence type="ECO:0000256" key="8">
    <source>
        <dbReference type="ARBA" id="ARBA00023012"/>
    </source>
</evidence>
<keyword evidence="6" id="KW-0418">Kinase</keyword>
<feature type="transmembrane region" description="Helical" evidence="10">
    <location>
        <begin position="101"/>
        <end position="123"/>
    </location>
</feature>
<feature type="transmembrane region" description="Helical" evidence="10">
    <location>
        <begin position="211"/>
        <end position="229"/>
    </location>
</feature>
<dbReference type="Gene3D" id="1.20.5.1930">
    <property type="match status" value="1"/>
</dbReference>
<dbReference type="CDD" id="cd00130">
    <property type="entry name" value="PAS"/>
    <property type="match status" value="1"/>
</dbReference>
<dbReference type="PANTHER" id="PTHR24421">
    <property type="entry name" value="NITRATE/NITRITE SENSOR PROTEIN NARX-RELATED"/>
    <property type="match status" value="1"/>
</dbReference>
<dbReference type="Pfam" id="PF00989">
    <property type="entry name" value="PAS"/>
    <property type="match status" value="1"/>
</dbReference>
<dbReference type="SMART" id="SM00387">
    <property type="entry name" value="HATPase_c"/>
    <property type="match status" value="1"/>
</dbReference>
<dbReference type="NCBIfam" id="TIGR00229">
    <property type="entry name" value="sensory_box"/>
    <property type="match status" value="1"/>
</dbReference>
<dbReference type="Gene3D" id="3.30.565.10">
    <property type="entry name" value="Histidine kinase-like ATPase, C-terminal domain"/>
    <property type="match status" value="1"/>
</dbReference>
<evidence type="ECO:0000256" key="4">
    <source>
        <dbReference type="ARBA" id="ARBA00022679"/>
    </source>
</evidence>
<evidence type="ECO:0000256" key="10">
    <source>
        <dbReference type="SAM" id="Phobius"/>
    </source>
</evidence>
<keyword evidence="8" id="KW-0902">Two-component regulatory system</keyword>
<feature type="transmembrane region" description="Helical" evidence="10">
    <location>
        <begin position="143"/>
        <end position="166"/>
    </location>
</feature>
<evidence type="ECO:0000313" key="13">
    <source>
        <dbReference type="Proteomes" id="UP000603234"/>
    </source>
</evidence>
<sequence>MPYQFVPYQILLLLSALITAALGLYGYRHRAAPGTKAFVFGMFIGTLWSVANAMEISALTLEHKLFWANLQYIAYALAPVAWIIMVLQVSEKSHWVTKKNILLLLIIPAITFSLVWTDPLWGFVRHDIYLDLTGSLPVIAKKYSPWFWVHFTQAYFLNFYSLFLLLKTVFSKTTCYRTQALLLLIGTGMIAVVNLTYILGIRFTQYDLSPLVFSLSGSIIAWGIFRFQLFNLVPIARNKVIEAMQNIVIVIDAVDTVVDINPAAAGLFTIDKGQNLIGKPLHQLSEEIAEVVNQSELQVQHEFEFVSLPESSGRCYEMQISPIINNEGILMGNVIVMNDITELKQAQEELNREQREIAVMSERDRLAKDLHDNLGQIFSFAGIQIQAAQQQRQRGNQELADKYIERLGEIIEAAHSEMRDYVYNTHLDEYRKNSIENLILKEISIFIINSGYFSRKDIHLNLTDYEFPVDVKVHIVNIVKEALNNILKHACATSVTISLGGDDGCYQLVIEDNGIGFVRDRSHSKGTGSGLCIMEERARLLGGIMKIDSRLGKYTKTVIQFSDQ</sequence>
<comment type="caution">
    <text evidence="12">The sequence shown here is derived from an EMBL/GenBank/DDBJ whole genome shotgun (WGS) entry which is preliminary data.</text>
</comment>
<dbReference type="InterPro" id="IPR035965">
    <property type="entry name" value="PAS-like_dom_sf"/>
</dbReference>
<dbReference type="InterPro" id="IPR013767">
    <property type="entry name" value="PAS_fold"/>
</dbReference>
<keyword evidence="5" id="KW-0547">Nucleotide-binding</keyword>
<keyword evidence="10" id="KW-1133">Transmembrane helix</keyword>
<feature type="coiled-coil region" evidence="9">
    <location>
        <begin position="333"/>
        <end position="363"/>
    </location>
</feature>
<dbReference type="InterPro" id="IPR000700">
    <property type="entry name" value="PAS-assoc_C"/>
</dbReference>
<dbReference type="InterPro" id="IPR036890">
    <property type="entry name" value="HATPase_C_sf"/>
</dbReference>
<dbReference type="Pfam" id="PF02518">
    <property type="entry name" value="HATPase_c"/>
    <property type="match status" value="1"/>
</dbReference>
<accession>A0ABR6WUM9</accession>
<dbReference type="Gene3D" id="3.30.450.20">
    <property type="entry name" value="PAS domain"/>
    <property type="match status" value="1"/>
</dbReference>
<dbReference type="InterPro" id="IPR003594">
    <property type="entry name" value="HATPase_dom"/>
</dbReference>
<dbReference type="CDD" id="cd16917">
    <property type="entry name" value="HATPase_UhpB-NarQ-NarX-like"/>
    <property type="match status" value="1"/>
</dbReference>
<protein>
    <recommendedName>
        <fullName evidence="2">histidine kinase</fullName>
        <ecNumber evidence="2">2.7.13.3</ecNumber>
    </recommendedName>
</protein>
<evidence type="ECO:0000256" key="6">
    <source>
        <dbReference type="ARBA" id="ARBA00022777"/>
    </source>
</evidence>
<dbReference type="SUPFAM" id="SSF55785">
    <property type="entry name" value="PYP-like sensor domain (PAS domain)"/>
    <property type="match status" value="1"/>
</dbReference>
<proteinExistence type="predicted"/>
<dbReference type="InterPro" id="IPR011712">
    <property type="entry name" value="Sig_transdc_His_kin_sub3_dim/P"/>
</dbReference>
<gene>
    <name evidence="12" type="ORF">GH808_07365</name>
</gene>
<dbReference type="EMBL" id="WJBC01000008">
    <property type="protein sequence ID" value="MBC3804251.1"/>
    <property type="molecule type" value="Genomic_DNA"/>
</dbReference>
<feature type="transmembrane region" description="Helical" evidence="10">
    <location>
        <begin position="6"/>
        <end position="25"/>
    </location>
</feature>
<keyword evidence="9" id="KW-0175">Coiled coil</keyword>
<keyword evidence="3" id="KW-0597">Phosphoprotein</keyword>
<feature type="transmembrane region" description="Helical" evidence="10">
    <location>
        <begin position="37"/>
        <end position="60"/>
    </location>
</feature>
<evidence type="ECO:0000259" key="11">
    <source>
        <dbReference type="PROSITE" id="PS50113"/>
    </source>
</evidence>
<dbReference type="EC" id="2.7.13.3" evidence="2"/>
<keyword evidence="13" id="KW-1185">Reference proteome</keyword>
<name>A0ABR6WUM9_9FIRM</name>
<evidence type="ECO:0000256" key="1">
    <source>
        <dbReference type="ARBA" id="ARBA00000085"/>
    </source>
</evidence>
<evidence type="ECO:0000256" key="3">
    <source>
        <dbReference type="ARBA" id="ARBA00022553"/>
    </source>
</evidence>